<evidence type="ECO:0000256" key="2">
    <source>
        <dbReference type="SAM" id="Phobius"/>
    </source>
</evidence>
<evidence type="ECO:0000256" key="1">
    <source>
        <dbReference type="SAM" id="MobiDB-lite"/>
    </source>
</evidence>
<organism evidence="3 4">
    <name type="scientific">Leishmania enriettii</name>
    <dbReference type="NCBI Taxonomy" id="5663"/>
    <lineage>
        <taxon>Eukaryota</taxon>
        <taxon>Discoba</taxon>
        <taxon>Euglenozoa</taxon>
        <taxon>Kinetoplastea</taxon>
        <taxon>Metakinetoplastina</taxon>
        <taxon>Trypanosomatida</taxon>
        <taxon>Trypanosomatidae</taxon>
        <taxon>Leishmaniinae</taxon>
        <taxon>Leishmania</taxon>
    </lineage>
</organism>
<dbReference type="AlphaFoldDB" id="A0A836GAA5"/>
<evidence type="ECO:0000313" key="4">
    <source>
        <dbReference type="Proteomes" id="UP000674179"/>
    </source>
</evidence>
<feature type="transmembrane region" description="Helical" evidence="2">
    <location>
        <begin position="50"/>
        <end position="71"/>
    </location>
</feature>
<keyword evidence="4" id="KW-1185">Reference proteome</keyword>
<name>A0A836GAA5_LEIEN</name>
<dbReference type="RefSeq" id="XP_067692707.1">
    <property type="nucleotide sequence ID" value="XM_067836652.1"/>
</dbReference>
<feature type="compositionally biased region" description="Basic and acidic residues" evidence="1">
    <location>
        <begin position="187"/>
        <end position="196"/>
    </location>
</feature>
<sequence length="244" mass="24494">MATNPVLTTVAAVVGEVIANATSASAPSSTEPPFPSTSPTPADGWTIDSAILWLVTVFYFAVSGAALAYFVSRWRRRVYGNDRVLRGGSGADGGGAGANTIATGEGLLGTIGAMIERATSITALAGAAAWRRSESSRYRSASQGSSPRHRAGGAASGGGHGRSWLGGLALLLPGAQARSAAAKRNKQKSDDGHVDSDASPIVWSEGTGVGGAGHGGVLGGSAVPSSSMGPTMTARDQQQQRGES</sequence>
<dbReference type="EMBL" id="JAFHKP010000024">
    <property type="protein sequence ID" value="KAG5478242.1"/>
    <property type="molecule type" value="Genomic_DNA"/>
</dbReference>
<evidence type="ECO:0000313" key="3">
    <source>
        <dbReference type="EMBL" id="KAG5478242.1"/>
    </source>
</evidence>
<protein>
    <submittedName>
        <fullName evidence="3">Uncharacterized protein</fullName>
    </submittedName>
</protein>
<feature type="region of interest" description="Disordered" evidence="1">
    <location>
        <begin position="136"/>
        <end position="159"/>
    </location>
</feature>
<reference evidence="3 4" key="1">
    <citation type="submission" date="2021-02" db="EMBL/GenBank/DDBJ databases">
        <title>Leishmania (Mundinia) enrietti genome sequencing and assembly.</title>
        <authorList>
            <person name="Almutairi H."/>
            <person name="Gatherer D."/>
        </authorList>
    </citation>
    <scope>NUCLEOTIDE SEQUENCE [LARGE SCALE GENOMIC DNA]</scope>
    <source>
        <strain evidence="3">CUR178</strain>
    </source>
</reference>
<accession>A0A836GAA5</accession>
<keyword evidence="2" id="KW-0812">Transmembrane</keyword>
<dbReference type="KEGG" id="lenr:94172162"/>
<gene>
    <name evidence="3" type="ORF">CUR178_04957</name>
</gene>
<dbReference type="OrthoDB" id="268021at2759"/>
<feature type="compositionally biased region" description="Polar residues" evidence="1">
    <location>
        <begin position="223"/>
        <end position="244"/>
    </location>
</feature>
<keyword evidence="2" id="KW-0472">Membrane</keyword>
<feature type="region of interest" description="Disordered" evidence="1">
    <location>
        <begin position="179"/>
        <end position="244"/>
    </location>
</feature>
<proteinExistence type="predicted"/>
<dbReference type="GeneID" id="94172162"/>
<keyword evidence="2" id="KW-1133">Transmembrane helix</keyword>
<feature type="compositionally biased region" description="Gly residues" evidence="1">
    <location>
        <begin position="207"/>
        <end position="219"/>
    </location>
</feature>
<comment type="caution">
    <text evidence="3">The sequence shown here is derived from an EMBL/GenBank/DDBJ whole genome shotgun (WGS) entry which is preliminary data.</text>
</comment>
<dbReference type="Proteomes" id="UP000674179">
    <property type="component" value="Chromosome 24"/>
</dbReference>